<dbReference type="Proteomes" id="UP001054945">
    <property type="component" value="Unassembled WGS sequence"/>
</dbReference>
<keyword evidence="1" id="KW-1133">Transmembrane helix</keyword>
<comment type="caution">
    <text evidence="2">The sequence shown here is derived from an EMBL/GenBank/DDBJ whole genome shotgun (WGS) entry which is preliminary data.</text>
</comment>
<reference evidence="2 3" key="1">
    <citation type="submission" date="2021-06" db="EMBL/GenBank/DDBJ databases">
        <title>Caerostris extrusa draft genome.</title>
        <authorList>
            <person name="Kono N."/>
            <person name="Arakawa K."/>
        </authorList>
    </citation>
    <scope>NUCLEOTIDE SEQUENCE [LARGE SCALE GENOMIC DNA]</scope>
</reference>
<sequence>MRYHKSNLRCHASGRGCGDAFHSSLDFMRVFVAVVSFYLLLRVFVEKVTFFLQTCPPGEFREAAPCVHPGKLLTSFTLEMCAACIKAGRNVWAPCTCFGIQSRSGNLF</sequence>
<proteinExistence type="predicted"/>
<dbReference type="AlphaFoldDB" id="A0AAV4V9F4"/>
<keyword evidence="3" id="KW-1185">Reference proteome</keyword>
<organism evidence="2 3">
    <name type="scientific">Caerostris extrusa</name>
    <name type="common">Bark spider</name>
    <name type="synonym">Caerostris bankana</name>
    <dbReference type="NCBI Taxonomy" id="172846"/>
    <lineage>
        <taxon>Eukaryota</taxon>
        <taxon>Metazoa</taxon>
        <taxon>Ecdysozoa</taxon>
        <taxon>Arthropoda</taxon>
        <taxon>Chelicerata</taxon>
        <taxon>Arachnida</taxon>
        <taxon>Araneae</taxon>
        <taxon>Araneomorphae</taxon>
        <taxon>Entelegynae</taxon>
        <taxon>Araneoidea</taxon>
        <taxon>Araneidae</taxon>
        <taxon>Caerostris</taxon>
    </lineage>
</organism>
<evidence type="ECO:0000313" key="2">
    <source>
        <dbReference type="EMBL" id="GIY66274.1"/>
    </source>
</evidence>
<dbReference type="EMBL" id="BPLR01014103">
    <property type="protein sequence ID" value="GIY66274.1"/>
    <property type="molecule type" value="Genomic_DNA"/>
</dbReference>
<evidence type="ECO:0000313" key="3">
    <source>
        <dbReference type="Proteomes" id="UP001054945"/>
    </source>
</evidence>
<feature type="transmembrane region" description="Helical" evidence="1">
    <location>
        <begin position="27"/>
        <end position="45"/>
    </location>
</feature>
<keyword evidence="1" id="KW-0812">Transmembrane</keyword>
<keyword evidence="1" id="KW-0472">Membrane</keyword>
<protein>
    <submittedName>
        <fullName evidence="2">Uncharacterized protein</fullName>
    </submittedName>
</protein>
<name>A0AAV4V9F4_CAEEX</name>
<accession>A0AAV4V9F4</accession>
<gene>
    <name evidence="2" type="ORF">CEXT_757181</name>
</gene>
<evidence type="ECO:0000256" key="1">
    <source>
        <dbReference type="SAM" id="Phobius"/>
    </source>
</evidence>